<dbReference type="EMBL" id="RSCK01000024">
    <property type="protein sequence ID" value="RUT11555.1"/>
    <property type="molecule type" value="Genomic_DNA"/>
</dbReference>
<evidence type="ECO:0000256" key="2">
    <source>
        <dbReference type="SAM" id="Phobius"/>
    </source>
</evidence>
<dbReference type="PANTHER" id="PTHR12715">
    <property type="entry name" value="TRANSPORTER, DRUG/METABOLITE EXPORTER FAMILY"/>
    <property type="match status" value="1"/>
</dbReference>
<dbReference type="InterPro" id="IPR052756">
    <property type="entry name" value="Alkyne_AA_exporter"/>
</dbReference>
<organism evidence="4 5">
    <name type="scientific">Chroococcidiopsis cubana SAG 39.79</name>
    <dbReference type="NCBI Taxonomy" id="388085"/>
    <lineage>
        <taxon>Bacteria</taxon>
        <taxon>Bacillati</taxon>
        <taxon>Cyanobacteriota</taxon>
        <taxon>Cyanophyceae</taxon>
        <taxon>Chroococcidiopsidales</taxon>
        <taxon>Chroococcidiopsidaceae</taxon>
        <taxon>Chroococcidiopsis</taxon>
    </lineage>
</organism>
<comment type="caution">
    <text evidence="4">The sequence shown here is derived from an EMBL/GenBank/DDBJ whole genome shotgun (WGS) entry which is preliminary data.</text>
</comment>
<feature type="transmembrane region" description="Helical" evidence="2">
    <location>
        <begin position="118"/>
        <end position="136"/>
    </location>
</feature>
<proteinExistence type="inferred from homology"/>
<dbReference type="RefSeq" id="WP_106166501.1">
    <property type="nucleotide sequence ID" value="NZ_JAVKZF010000006.1"/>
</dbReference>
<dbReference type="InterPro" id="IPR037185">
    <property type="entry name" value="EmrE-like"/>
</dbReference>
<evidence type="ECO:0000259" key="3">
    <source>
        <dbReference type="Pfam" id="PF00892"/>
    </source>
</evidence>
<feature type="transmembrane region" description="Helical" evidence="2">
    <location>
        <begin position="90"/>
        <end position="111"/>
    </location>
</feature>
<feature type="transmembrane region" description="Helical" evidence="2">
    <location>
        <begin position="175"/>
        <end position="194"/>
    </location>
</feature>
<evidence type="ECO:0000313" key="4">
    <source>
        <dbReference type="EMBL" id="RUT11555.1"/>
    </source>
</evidence>
<accession>A0AB37UJH8</accession>
<dbReference type="PANTHER" id="PTHR12715:SF4">
    <property type="entry name" value="EAMA DOMAIN-CONTAINING PROTEIN"/>
    <property type="match status" value="1"/>
</dbReference>
<feature type="transmembrane region" description="Helical" evidence="2">
    <location>
        <begin position="64"/>
        <end position="84"/>
    </location>
</feature>
<feature type="transmembrane region" description="Helical" evidence="2">
    <location>
        <begin position="237"/>
        <end position="256"/>
    </location>
</feature>
<keyword evidence="5" id="KW-1185">Reference proteome</keyword>
<name>A0AB37UJH8_9CYAN</name>
<comment type="similarity">
    <text evidence="1">Belongs to the EamA transporter family.</text>
</comment>
<feature type="transmembrane region" description="Helical" evidence="2">
    <location>
        <begin position="206"/>
        <end position="225"/>
    </location>
</feature>
<dbReference type="AlphaFoldDB" id="A0AB37UJH8"/>
<protein>
    <submittedName>
        <fullName evidence="4">Membrane protein</fullName>
    </submittedName>
</protein>
<keyword evidence="2" id="KW-1133">Transmembrane helix</keyword>
<keyword evidence="2" id="KW-0812">Transmembrane</keyword>
<dbReference type="Proteomes" id="UP000282574">
    <property type="component" value="Unassembled WGS sequence"/>
</dbReference>
<sequence>MNKKLFALLVTLILWGSGFAGVRAGLRGYSPEHLVALRFAIASLVLVGYAYLTRMRLPQVKDLPAIALGGFLGISTYHLCLAFGQQTVTAGAASLLNASSPIFTALLATAFSGEKLTARGWLGIVISFTGAALISLGEIRGFHFNFGAVLILLAAISQGFYFILQKPLFKKYGAFELATYTIWSGTIALLGFLPDTASVRLASLESTLAIAYLGIFPAAIAYMTWTYTLSQISAAKAASYLYLVPFLAIAIAWIWLQELPSLLSIVGGIITLTGVFLVNLQET</sequence>
<dbReference type="Pfam" id="PF00892">
    <property type="entry name" value="EamA"/>
    <property type="match status" value="2"/>
</dbReference>
<keyword evidence="2" id="KW-0472">Membrane</keyword>
<dbReference type="Gene3D" id="1.10.3730.20">
    <property type="match status" value="1"/>
</dbReference>
<gene>
    <name evidence="4" type="ORF">DSM107010_32070</name>
</gene>
<feature type="domain" description="EamA" evidence="3">
    <location>
        <begin position="146"/>
        <end position="279"/>
    </location>
</feature>
<dbReference type="GO" id="GO:0016020">
    <property type="term" value="C:membrane"/>
    <property type="evidence" value="ECO:0007669"/>
    <property type="project" value="InterPro"/>
</dbReference>
<reference evidence="4 5" key="1">
    <citation type="journal article" date="2019" name="Genome Biol. Evol.">
        <title>Day and night: Metabolic profiles and evolutionary relationships of six axenic non-marine cyanobacteria.</title>
        <authorList>
            <person name="Will S.E."/>
            <person name="Henke P."/>
            <person name="Boedeker C."/>
            <person name="Huang S."/>
            <person name="Brinkmann H."/>
            <person name="Rohde M."/>
            <person name="Jarek M."/>
            <person name="Friedl T."/>
            <person name="Seufert S."/>
            <person name="Schumacher M."/>
            <person name="Overmann J."/>
            <person name="Neumann-Schaal M."/>
            <person name="Petersen J."/>
        </authorList>
    </citation>
    <scope>NUCLEOTIDE SEQUENCE [LARGE SCALE GENOMIC DNA]</scope>
    <source>
        <strain evidence="4 5">SAG 39.79</strain>
    </source>
</reference>
<dbReference type="InterPro" id="IPR000620">
    <property type="entry name" value="EamA_dom"/>
</dbReference>
<dbReference type="SUPFAM" id="SSF103481">
    <property type="entry name" value="Multidrug resistance efflux transporter EmrE"/>
    <property type="match status" value="2"/>
</dbReference>
<feature type="transmembrane region" description="Helical" evidence="2">
    <location>
        <begin position="142"/>
        <end position="163"/>
    </location>
</feature>
<evidence type="ECO:0000313" key="5">
    <source>
        <dbReference type="Proteomes" id="UP000282574"/>
    </source>
</evidence>
<evidence type="ECO:0000256" key="1">
    <source>
        <dbReference type="ARBA" id="ARBA00007362"/>
    </source>
</evidence>
<feature type="transmembrane region" description="Helical" evidence="2">
    <location>
        <begin position="34"/>
        <end position="52"/>
    </location>
</feature>
<feature type="transmembrane region" description="Helical" evidence="2">
    <location>
        <begin position="262"/>
        <end position="280"/>
    </location>
</feature>
<feature type="domain" description="EamA" evidence="3">
    <location>
        <begin position="5"/>
        <end position="135"/>
    </location>
</feature>